<feature type="region of interest" description="Disordered" evidence="1">
    <location>
        <begin position="227"/>
        <end position="275"/>
    </location>
</feature>
<evidence type="ECO:0000313" key="2">
    <source>
        <dbReference type="EMBL" id="EJW94007.1"/>
    </source>
</evidence>
<feature type="compositionally biased region" description="Low complexity" evidence="1">
    <location>
        <begin position="266"/>
        <end position="275"/>
    </location>
</feature>
<dbReference type="AlphaFoldDB" id="J9FWR0"/>
<comment type="caution">
    <text evidence="2">The sequence shown here is derived from an EMBL/GenBank/DDBJ whole genome shotgun (WGS) entry which is preliminary data.</text>
</comment>
<name>J9FWR0_9ZZZZ</name>
<accession>J9FWR0</accession>
<organism evidence="2">
    <name type="scientific">gut metagenome</name>
    <dbReference type="NCBI Taxonomy" id="749906"/>
    <lineage>
        <taxon>unclassified sequences</taxon>
        <taxon>metagenomes</taxon>
        <taxon>organismal metagenomes</taxon>
    </lineage>
</organism>
<evidence type="ECO:0000256" key="1">
    <source>
        <dbReference type="SAM" id="MobiDB-lite"/>
    </source>
</evidence>
<dbReference type="InterPro" id="IPR046228">
    <property type="entry name" value="DUF6261"/>
</dbReference>
<dbReference type="Pfam" id="PF19775">
    <property type="entry name" value="DUF6261"/>
    <property type="match status" value="1"/>
</dbReference>
<proteinExistence type="predicted"/>
<evidence type="ECO:0008006" key="3">
    <source>
        <dbReference type="Google" id="ProtNLM"/>
    </source>
</evidence>
<dbReference type="EMBL" id="AMCI01006629">
    <property type="protein sequence ID" value="EJW94007.1"/>
    <property type="molecule type" value="Genomic_DNA"/>
</dbReference>
<sequence>MRHFQTFWPGRLTNAAHGQYVASLLVLMDEQTTCENEKFKTALDALKAAYAEEDKAFVISQKSELTAVMEQADAQQDNGVNGLRAMITAAKYDEAKAEAALKLEDAIRPYKLDTREQMAQEAYKVAQCAAALEEAAMKPYVTAVGATQFVEQMKQGAAALQTAMLQRNEERAALTPEALANARLATDAALKELLYVADALVTVFGEDTLPGLAAKVNELVRYTKQHMVNQPKPEGSKEPAQVPDGEGGGADKNPATGEGGEGQTGSGVVTPVQPA</sequence>
<gene>
    <name evidence="2" type="ORF">EVA_17881</name>
</gene>
<protein>
    <recommendedName>
        <fullName evidence="3">Hemagglutinin protein HagB</fullName>
    </recommendedName>
</protein>
<reference evidence="2" key="1">
    <citation type="journal article" date="2012" name="PLoS ONE">
        <title>Gene sets for utilization of primary and secondary nutrition supplies in the distal gut of endangered iberian lynx.</title>
        <authorList>
            <person name="Alcaide M."/>
            <person name="Messina E."/>
            <person name="Richter M."/>
            <person name="Bargiela R."/>
            <person name="Peplies J."/>
            <person name="Huws S.A."/>
            <person name="Newbold C.J."/>
            <person name="Golyshin P.N."/>
            <person name="Simon M.A."/>
            <person name="Lopez G."/>
            <person name="Yakimov M.M."/>
            <person name="Ferrer M."/>
        </authorList>
    </citation>
    <scope>NUCLEOTIDE SEQUENCE</scope>
</reference>